<keyword evidence="6 11" id="KW-0812">Transmembrane</keyword>
<sequence length="277" mass="31467">MEWITFRIVLLGFERIFGKIITRKTSPILSAWGFFSFSTLTLLPFLGKVNFNIIKVSVFSGTIYALSFFLYMYALKYEDVSVVAPLYNVNAIFLIFTTSIFLEEKITIQKILGSLFMIYGVSYLKKDVNLKLSYKNLLKSKGAISMIISSFLMAIGRTIDGFLTKSFDKLGYSLGVYLVISVYFFLISFFKNRNLRIYVQIVKSKIIALVFGGVCNAYAYFALLMAFKKIDVSIAEPISMLSSLVSILVARFIFKENIKLRFFGATILISGAFIIYI</sequence>
<feature type="transmembrane region" description="Helical" evidence="11">
    <location>
        <begin position="28"/>
        <end position="47"/>
    </location>
</feature>
<dbReference type="InterPro" id="IPR000390">
    <property type="entry name" value="Small_drug/metabolite_transptr"/>
</dbReference>
<feature type="transmembrane region" description="Helical" evidence="11">
    <location>
        <begin position="144"/>
        <end position="164"/>
    </location>
</feature>
<protein>
    <recommendedName>
        <fullName evidence="12">EamA domain-containing protein</fullName>
    </recommendedName>
</protein>
<feature type="transmembrane region" description="Helical" evidence="11">
    <location>
        <begin position="108"/>
        <end position="124"/>
    </location>
</feature>
<feature type="transmembrane region" description="Helical" evidence="11">
    <location>
        <begin position="53"/>
        <end position="75"/>
    </location>
</feature>
<name>A0ABN4UTX3_9BACT</name>
<dbReference type="EMBL" id="CP007389">
    <property type="protein sequence ID" value="APT73603.1"/>
    <property type="molecule type" value="Genomic_DNA"/>
</dbReference>
<evidence type="ECO:0000256" key="4">
    <source>
        <dbReference type="ARBA" id="ARBA00022519"/>
    </source>
</evidence>
<evidence type="ECO:0000256" key="2">
    <source>
        <dbReference type="ARBA" id="ARBA00022475"/>
    </source>
</evidence>
<keyword evidence="5" id="KW-0441">Lipid A biosynthesis</keyword>
<feature type="transmembrane region" description="Helical" evidence="11">
    <location>
        <begin position="260"/>
        <end position="276"/>
    </location>
</feature>
<evidence type="ECO:0000256" key="7">
    <source>
        <dbReference type="ARBA" id="ARBA00022985"/>
    </source>
</evidence>
<evidence type="ECO:0000256" key="11">
    <source>
        <dbReference type="SAM" id="Phobius"/>
    </source>
</evidence>
<reference evidence="13 14" key="1">
    <citation type="submission" date="2014-02" db="EMBL/GenBank/DDBJ databases">
        <title>Diversity of Thermotogales isolates from hydrothermal vents.</title>
        <authorList>
            <person name="Haverkamp T.H.A."/>
            <person name="Lossouarn J."/>
            <person name="Geslin C."/>
            <person name="Nesbo C.L."/>
        </authorList>
    </citation>
    <scope>NUCLEOTIDE SEQUENCE [LARGE SCALE GENOMIC DNA]</scope>
    <source>
        <strain evidence="13 14">431</strain>
    </source>
</reference>
<dbReference type="Gene3D" id="1.10.3730.20">
    <property type="match status" value="2"/>
</dbReference>
<keyword evidence="2" id="KW-1003">Cell membrane</keyword>
<dbReference type="InterPro" id="IPR000620">
    <property type="entry name" value="EamA_dom"/>
</dbReference>
<feature type="transmembrane region" description="Helical" evidence="11">
    <location>
        <begin position="206"/>
        <end position="227"/>
    </location>
</feature>
<dbReference type="SUPFAM" id="SSF103481">
    <property type="entry name" value="Multidrug resistance efflux transporter EmrE"/>
    <property type="match status" value="2"/>
</dbReference>
<evidence type="ECO:0000256" key="8">
    <source>
        <dbReference type="ARBA" id="ARBA00022989"/>
    </source>
</evidence>
<evidence type="ECO:0000256" key="9">
    <source>
        <dbReference type="ARBA" id="ARBA00023098"/>
    </source>
</evidence>
<evidence type="ECO:0000256" key="3">
    <source>
        <dbReference type="ARBA" id="ARBA00022516"/>
    </source>
</evidence>
<feature type="domain" description="EamA" evidence="12">
    <location>
        <begin position="9"/>
        <end position="122"/>
    </location>
</feature>
<keyword evidence="8 11" id="KW-1133">Transmembrane helix</keyword>
<keyword evidence="3" id="KW-0444">Lipid biosynthesis</keyword>
<dbReference type="InterPro" id="IPR037185">
    <property type="entry name" value="EmrE-like"/>
</dbReference>
<evidence type="ECO:0000256" key="10">
    <source>
        <dbReference type="ARBA" id="ARBA00023136"/>
    </source>
</evidence>
<evidence type="ECO:0000313" key="13">
    <source>
        <dbReference type="EMBL" id="APT73603.1"/>
    </source>
</evidence>
<comment type="subcellular location">
    <subcellularLocation>
        <location evidence="1">Cell membrane</location>
        <topology evidence="1">Multi-pass membrane protein</topology>
    </subcellularLocation>
</comment>
<dbReference type="RefSeq" id="WP_012056804.1">
    <property type="nucleotide sequence ID" value="NZ_CP007389.1"/>
</dbReference>
<evidence type="ECO:0000256" key="1">
    <source>
        <dbReference type="ARBA" id="ARBA00004651"/>
    </source>
</evidence>
<dbReference type="PANTHER" id="PTHR30561">
    <property type="entry name" value="SMR FAMILY PROTON-DEPENDENT DRUG EFFLUX TRANSPORTER SUGE"/>
    <property type="match status" value="1"/>
</dbReference>
<keyword evidence="7" id="KW-0448">Lipopolysaccharide biosynthesis</keyword>
<keyword evidence="14" id="KW-1185">Reference proteome</keyword>
<organism evidence="13 14">
    <name type="scientific">Thermosipho melanesiensis</name>
    <dbReference type="NCBI Taxonomy" id="46541"/>
    <lineage>
        <taxon>Bacteria</taxon>
        <taxon>Thermotogati</taxon>
        <taxon>Thermotogota</taxon>
        <taxon>Thermotogae</taxon>
        <taxon>Thermotogales</taxon>
        <taxon>Fervidobacteriaceae</taxon>
        <taxon>Thermosipho</taxon>
    </lineage>
</organism>
<dbReference type="PANTHER" id="PTHR30561:SF9">
    <property type="entry name" value="4-AMINO-4-DEOXY-L-ARABINOSE-PHOSPHOUNDECAPRENOL FLIPPASE SUBUNIT ARNF-RELATED"/>
    <property type="match status" value="1"/>
</dbReference>
<feature type="transmembrane region" description="Helical" evidence="11">
    <location>
        <begin position="170"/>
        <end position="190"/>
    </location>
</feature>
<evidence type="ECO:0000256" key="5">
    <source>
        <dbReference type="ARBA" id="ARBA00022556"/>
    </source>
</evidence>
<feature type="transmembrane region" description="Helical" evidence="11">
    <location>
        <begin position="233"/>
        <end position="253"/>
    </location>
</feature>
<keyword evidence="9" id="KW-0443">Lipid metabolism</keyword>
<evidence type="ECO:0000259" key="12">
    <source>
        <dbReference type="Pfam" id="PF00892"/>
    </source>
</evidence>
<feature type="transmembrane region" description="Helical" evidence="11">
    <location>
        <begin position="82"/>
        <end position="102"/>
    </location>
</feature>
<gene>
    <name evidence="13" type="ORF">BW47_03075</name>
</gene>
<keyword evidence="4" id="KW-0997">Cell inner membrane</keyword>
<dbReference type="Pfam" id="PF00892">
    <property type="entry name" value="EamA"/>
    <property type="match status" value="2"/>
</dbReference>
<evidence type="ECO:0000313" key="14">
    <source>
        <dbReference type="Proteomes" id="UP000185490"/>
    </source>
</evidence>
<evidence type="ECO:0000256" key="6">
    <source>
        <dbReference type="ARBA" id="ARBA00022692"/>
    </source>
</evidence>
<dbReference type="Proteomes" id="UP000185490">
    <property type="component" value="Chromosome"/>
</dbReference>
<proteinExistence type="predicted"/>
<keyword evidence="10 11" id="KW-0472">Membrane</keyword>
<feature type="domain" description="EamA" evidence="12">
    <location>
        <begin position="141"/>
        <end position="276"/>
    </location>
</feature>
<accession>A0ABN4UTX3</accession>